<dbReference type="PANTHER" id="PTHR30126">
    <property type="entry name" value="HTH-TYPE TRANSCRIPTIONAL REGULATOR"/>
    <property type="match status" value="1"/>
</dbReference>
<name>A0A4U0YXA9_9RHOB</name>
<reference evidence="6 7" key="1">
    <citation type="submission" date="2019-04" db="EMBL/GenBank/DDBJ databases">
        <title>Crypto-aerobic microbial life in anoxic (sulfidic) marine sediments.</title>
        <authorList>
            <person name="Bhattacharya S."/>
            <person name="Roy C."/>
            <person name="Mondal N."/>
            <person name="Sarkar J."/>
            <person name="Mandal S."/>
            <person name="Rameez M.J."/>
            <person name="Ghosh W."/>
        </authorList>
    </citation>
    <scope>NUCLEOTIDE SEQUENCE [LARGE SCALE GENOMIC DNA]</scope>
    <source>
        <strain evidence="6 7">SBBC</strain>
    </source>
</reference>
<dbReference type="Pfam" id="PF00126">
    <property type="entry name" value="HTH_1"/>
    <property type="match status" value="1"/>
</dbReference>
<dbReference type="PRINTS" id="PR00039">
    <property type="entry name" value="HTHLYSR"/>
</dbReference>
<evidence type="ECO:0000256" key="4">
    <source>
        <dbReference type="ARBA" id="ARBA00023163"/>
    </source>
</evidence>
<dbReference type="GO" id="GO:0003700">
    <property type="term" value="F:DNA-binding transcription factor activity"/>
    <property type="evidence" value="ECO:0007669"/>
    <property type="project" value="InterPro"/>
</dbReference>
<proteinExistence type="inferred from homology"/>
<evidence type="ECO:0000259" key="5">
    <source>
        <dbReference type="PROSITE" id="PS50931"/>
    </source>
</evidence>
<dbReference type="SUPFAM" id="SSF53850">
    <property type="entry name" value="Periplasmic binding protein-like II"/>
    <property type="match status" value="1"/>
</dbReference>
<evidence type="ECO:0000313" key="7">
    <source>
        <dbReference type="Proteomes" id="UP000306340"/>
    </source>
</evidence>
<evidence type="ECO:0000256" key="1">
    <source>
        <dbReference type="ARBA" id="ARBA00009437"/>
    </source>
</evidence>
<evidence type="ECO:0000313" key="6">
    <source>
        <dbReference type="EMBL" id="TKA96475.1"/>
    </source>
</evidence>
<evidence type="ECO:0000256" key="3">
    <source>
        <dbReference type="ARBA" id="ARBA00023125"/>
    </source>
</evidence>
<comment type="caution">
    <text evidence="6">The sequence shown here is derived from an EMBL/GenBank/DDBJ whole genome shotgun (WGS) entry which is preliminary data.</text>
</comment>
<protein>
    <submittedName>
        <fullName evidence="6">LysR family transcriptional regulator</fullName>
    </submittedName>
</protein>
<dbReference type="EMBL" id="SWAU01000093">
    <property type="protein sequence ID" value="TKA96475.1"/>
    <property type="molecule type" value="Genomic_DNA"/>
</dbReference>
<keyword evidence="2" id="KW-0805">Transcription regulation</keyword>
<comment type="similarity">
    <text evidence="1">Belongs to the LysR transcriptional regulatory family.</text>
</comment>
<feature type="domain" description="HTH lysR-type" evidence="5">
    <location>
        <begin position="1"/>
        <end position="58"/>
    </location>
</feature>
<dbReference type="Gene3D" id="1.10.10.10">
    <property type="entry name" value="Winged helix-like DNA-binding domain superfamily/Winged helix DNA-binding domain"/>
    <property type="match status" value="1"/>
</dbReference>
<dbReference type="InterPro" id="IPR036388">
    <property type="entry name" value="WH-like_DNA-bd_sf"/>
</dbReference>
<dbReference type="PROSITE" id="PS50931">
    <property type="entry name" value="HTH_LYSR"/>
    <property type="match status" value="1"/>
</dbReference>
<dbReference type="InterPro" id="IPR000847">
    <property type="entry name" value="LysR_HTH_N"/>
</dbReference>
<keyword evidence="3" id="KW-0238">DNA-binding</keyword>
<sequence length="318" mass="35053">MEVKWLEDFVTLAETASFSRAAEARHVTQSAFSRRIKQLEAWLGATLISRATMPAELTPAGRALLPVAQDTIRTFYALRESLRPAGESGLVRFAALHTLTVTFFPCWLQRLEADPAGFATSLIADRGGIEANLEALISNEADFFLTYAHPEVPFHLDTTRFQGLTIGQDRLMPLAAPEVRIMGQPHRGQGLLDRALREKLTLPVLSYGYSSFFGVALGRLFARRPPFRHRTLHENSISAGLMNLAVTGAGLCWLPSSLARDEIAAGRLVAASNDPGWELDLDVRLYRNVERRGRAVEALWRAAVQSSGKPEPVQPPLA</sequence>
<keyword evidence="4" id="KW-0804">Transcription</keyword>
<accession>A0A4U0YXA9</accession>
<dbReference type="SUPFAM" id="SSF46785">
    <property type="entry name" value="Winged helix' DNA-binding domain"/>
    <property type="match status" value="1"/>
</dbReference>
<dbReference type="Pfam" id="PF03466">
    <property type="entry name" value="LysR_substrate"/>
    <property type="match status" value="1"/>
</dbReference>
<dbReference type="Proteomes" id="UP000306340">
    <property type="component" value="Unassembled WGS sequence"/>
</dbReference>
<dbReference type="GO" id="GO:0000976">
    <property type="term" value="F:transcription cis-regulatory region binding"/>
    <property type="evidence" value="ECO:0007669"/>
    <property type="project" value="TreeGrafter"/>
</dbReference>
<dbReference type="FunFam" id="1.10.10.10:FF:000001">
    <property type="entry name" value="LysR family transcriptional regulator"/>
    <property type="match status" value="1"/>
</dbReference>
<dbReference type="AlphaFoldDB" id="A0A4U0YXA9"/>
<gene>
    <name evidence="6" type="ORF">FAZ78_11200</name>
</gene>
<evidence type="ECO:0000256" key="2">
    <source>
        <dbReference type="ARBA" id="ARBA00023015"/>
    </source>
</evidence>
<dbReference type="InterPro" id="IPR036390">
    <property type="entry name" value="WH_DNA-bd_sf"/>
</dbReference>
<dbReference type="PANTHER" id="PTHR30126:SF2">
    <property type="entry name" value="HTH-TYPE TRANSCRIPTIONAL REGULATOR YJIE"/>
    <property type="match status" value="1"/>
</dbReference>
<organism evidence="6 7">
    <name type="scientific">Cereibacter changlensis</name>
    <dbReference type="NCBI Taxonomy" id="402884"/>
    <lineage>
        <taxon>Bacteria</taxon>
        <taxon>Pseudomonadati</taxon>
        <taxon>Pseudomonadota</taxon>
        <taxon>Alphaproteobacteria</taxon>
        <taxon>Rhodobacterales</taxon>
        <taxon>Paracoccaceae</taxon>
        <taxon>Cereibacter</taxon>
    </lineage>
</organism>
<dbReference type="RefSeq" id="WP_136792595.1">
    <property type="nucleotide sequence ID" value="NZ_SWAU01000093.1"/>
</dbReference>
<dbReference type="InterPro" id="IPR005119">
    <property type="entry name" value="LysR_subst-bd"/>
</dbReference>